<dbReference type="Proteomes" id="UP000266861">
    <property type="component" value="Unassembled WGS sequence"/>
</dbReference>
<evidence type="ECO:0000256" key="2">
    <source>
        <dbReference type="SAM" id="Phobius"/>
    </source>
</evidence>
<feature type="transmembrane region" description="Helical" evidence="2">
    <location>
        <begin position="276"/>
        <end position="295"/>
    </location>
</feature>
<evidence type="ECO:0000256" key="1">
    <source>
        <dbReference type="SAM" id="MobiDB-lite"/>
    </source>
</evidence>
<feature type="transmembrane region" description="Helical" evidence="2">
    <location>
        <begin position="127"/>
        <end position="145"/>
    </location>
</feature>
<protein>
    <submittedName>
        <fullName evidence="3">Uncharacterized protein</fullName>
    </submittedName>
</protein>
<organism evidence="3 4">
    <name type="scientific">Diversispora epigaea</name>
    <dbReference type="NCBI Taxonomy" id="1348612"/>
    <lineage>
        <taxon>Eukaryota</taxon>
        <taxon>Fungi</taxon>
        <taxon>Fungi incertae sedis</taxon>
        <taxon>Mucoromycota</taxon>
        <taxon>Glomeromycotina</taxon>
        <taxon>Glomeromycetes</taxon>
        <taxon>Diversisporales</taxon>
        <taxon>Diversisporaceae</taxon>
        <taxon>Diversispora</taxon>
    </lineage>
</organism>
<reference evidence="3 4" key="1">
    <citation type="submission" date="2018-08" db="EMBL/GenBank/DDBJ databases">
        <title>Genome and evolution of the arbuscular mycorrhizal fungus Diversispora epigaea (formerly Glomus versiforme) and its bacterial endosymbionts.</title>
        <authorList>
            <person name="Sun X."/>
            <person name="Fei Z."/>
            <person name="Harrison M."/>
        </authorList>
    </citation>
    <scope>NUCLEOTIDE SEQUENCE [LARGE SCALE GENOMIC DNA]</scope>
    <source>
        <strain evidence="3 4">IT104</strain>
    </source>
</reference>
<keyword evidence="2" id="KW-0472">Membrane</keyword>
<keyword evidence="4" id="KW-1185">Reference proteome</keyword>
<evidence type="ECO:0000313" key="4">
    <source>
        <dbReference type="Proteomes" id="UP000266861"/>
    </source>
</evidence>
<proteinExistence type="predicted"/>
<keyword evidence="2" id="KW-0812">Transmembrane</keyword>
<keyword evidence="2" id="KW-1133">Transmembrane helix</keyword>
<comment type="caution">
    <text evidence="3">The sequence shown here is derived from an EMBL/GenBank/DDBJ whole genome shotgun (WGS) entry which is preliminary data.</text>
</comment>
<dbReference type="AlphaFoldDB" id="A0A397GLI0"/>
<evidence type="ECO:0000313" key="3">
    <source>
        <dbReference type="EMBL" id="RHZ50394.1"/>
    </source>
</evidence>
<accession>A0A397GLI0</accession>
<feature type="transmembrane region" description="Helical" evidence="2">
    <location>
        <begin position="315"/>
        <end position="335"/>
    </location>
</feature>
<gene>
    <name evidence="3" type="ORF">Glove_499g16</name>
</gene>
<sequence>MAKISLSKELSRHHILSHKTLLQCHMLPQCKHGKIGKTKSKNLLPNTSYKSIATLYDFNKAFNSQNISNDSKNNGRLRGLELIIFVLFEEGLFLSTLFHVDCADFSFVQCKTEIEFELESRGFPTTAPSYIGIILALVASSGIFLRLTKLGNQYKPTPKNGQLQTPNGQLQTPNGQLQTPNGKLQTVANANDTIIKMDGTVGDGQANTSDAIEVDDNHIQENTSDAIEVDDNHIRENTSDMNGAEKKADNTSDMNGAEEEAEENDISFLIRVFQGWSFVGMIVIFLYHSCRIIYWSGKGIDHQSLQLGLLAFRVLISYFVTYDIYFVNEHCLFYLKLRLKDFGKKND</sequence>
<feature type="region of interest" description="Disordered" evidence="1">
    <location>
        <begin position="156"/>
        <end position="180"/>
    </location>
</feature>
<name>A0A397GLI0_9GLOM</name>
<dbReference type="EMBL" id="PQFF01000432">
    <property type="protein sequence ID" value="RHZ50394.1"/>
    <property type="molecule type" value="Genomic_DNA"/>
</dbReference>